<name>A0A9E8MK24_9MICO</name>
<keyword evidence="2" id="KW-1185">Reference proteome</keyword>
<evidence type="ECO:0000313" key="1">
    <source>
        <dbReference type="EMBL" id="WAB80984.1"/>
    </source>
</evidence>
<dbReference type="EMBL" id="CP113089">
    <property type="protein sequence ID" value="WAB80984.1"/>
    <property type="molecule type" value="Genomic_DNA"/>
</dbReference>
<sequence length="136" mass="15037">MTFADITMVPVPRDRQEAYRAFSARMAAVYRDHGATRIVEYWQAGERARPEDFHAEGAVYAEGELRGLADAAGARDAESVVVSVIEWPSRTARDRGIAAAAQDRRVLDTLEEEPLFDGGRLLGETFEVVLRAPADD</sequence>
<dbReference type="Gene3D" id="3.30.70.100">
    <property type="match status" value="1"/>
</dbReference>
<dbReference type="Pfam" id="PF07237">
    <property type="entry name" value="DUF1428"/>
    <property type="match status" value="1"/>
</dbReference>
<dbReference type="AlphaFoldDB" id="A0A9E8MK24"/>
<evidence type="ECO:0000313" key="2">
    <source>
        <dbReference type="Proteomes" id="UP001164706"/>
    </source>
</evidence>
<organism evidence="1 2">
    <name type="scientific">Microcella daejeonensis</name>
    <dbReference type="NCBI Taxonomy" id="2994971"/>
    <lineage>
        <taxon>Bacteria</taxon>
        <taxon>Bacillati</taxon>
        <taxon>Actinomycetota</taxon>
        <taxon>Actinomycetes</taxon>
        <taxon>Micrococcales</taxon>
        <taxon>Microbacteriaceae</taxon>
        <taxon>Microcella</taxon>
    </lineage>
</organism>
<dbReference type="RefSeq" id="WP_267736982.1">
    <property type="nucleotide sequence ID" value="NZ_CP113089.1"/>
</dbReference>
<reference evidence="1" key="1">
    <citation type="submission" date="2022-11" db="EMBL/GenBank/DDBJ databases">
        <title>Description of Microcella daejonensis nov. sp, isolated from riverside soil.</title>
        <authorList>
            <person name="Molina K.M."/>
            <person name="Kim S.B."/>
        </authorList>
    </citation>
    <scope>NUCLEOTIDE SEQUENCE</scope>
    <source>
        <strain evidence="1">MMS21-STM12</strain>
    </source>
</reference>
<gene>
    <name evidence="1" type="ORF">OVN18_10515</name>
</gene>
<dbReference type="Proteomes" id="UP001164706">
    <property type="component" value="Chromosome"/>
</dbReference>
<dbReference type="InterPro" id="IPR009874">
    <property type="entry name" value="DUF1428"/>
</dbReference>
<protein>
    <submittedName>
        <fullName evidence="1">DUF1428 family protein</fullName>
    </submittedName>
</protein>
<dbReference type="SUPFAM" id="SSF54909">
    <property type="entry name" value="Dimeric alpha+beta barrel"/>
    <property type="match status" value="1"/>
</dbReference>
<dbReference type="KEGG" id="mdb:OVN18_10515"/>
<dbReference type="InterPro" id="IPR011008">
    <property type="entry name" value="Dimeric_a/b-barrel"/>
</dbReference>
<proteinExistence type="predicted"/>
<accession>A0A9E8MK24</accession>